<dbReference type="OrthoDB" id="2543932at2"/>
<keyword evidence="1" id="KW-0805">Transcription regulation</keyword>
<dbReference type="GO" id="GO:0043565">
    <property type="term" value="F:sequence-specific DNA binding"/>
    <property type="evidence" value="ECO:0007669"/>
    <property type="project" value="InterPro"/>
</dbReference>
<evidence type="ECO:0000256" key="4">
    <source>
        <dbReference type="PROSITE-ProRule" id="PRU00169"/>
    </source>
</evidence>
<keyword evidence="3" id="KW-0804">Transcription</keyword>
<dbReference type="InterPro" id="IPR001789">
    <property type="entry name" value="Sig_transdc_resp-reg_receiver"/>
</dbReference>
<sequence>MYRLLIIDDEDVIVDGMAVLFQEQTDMELEVCRAYNVLEAIDWLKQTKFDIVLSDIQMPGITGLELQQRIMEIWPRCKVIFLTGYNEFTYIHEAMRNGSFDYILKTETDEVIIGSVKKAIVELEEEMEMHSTLQKTTHLLQRALPYIQKEYLRDILQGESYALDNLRNQFSQLSISLEPSKPVLLVVGRVDEWREGLSTFDRALIMYAAQNISEELLGVSTRVAFTDYERFRMLWFIQPKSDDEDSWDQLHRFVQGTLEQVQQTCKHLLKIKLSLISASQPCEWMELPNRFIHIKRMFGYGLGLGQELLLTDQPYTMDSTDQSRLDSVINPLQTHLWIDLKNDLEAGQREAYMAAFDKITALLAAQDEQTEKARTEWYYTLVAIYLSVLNDSSVLYQAAEQMDLDKLTKMQAHETWSSAFEYLRELAELIFTHRLKGHANSENGIITKIKKYIYEFLDGDLSLTCLSNFVSLNPSYLSRLYKKHTGESLTETIKQARLQKSKELLRNPSIRMTDISECVGFLSERSFYRFFKSITNLTPQEYRELQK</sequence>
<dbReference type="SMART" id="SM00342">
    <property type="entry name" value="HTH_ARAC"/>
    <property type="match status" value="1"/>
</dbReference>
<dbReference type="EMBL" id="MSZX01000004">
    <property type="protein sequence ID" value="OPA78325.1"/>
    <property type="molecule type" value="Genomic_DNA"/>
</dbReference>
<evidence type="ECO:0000256" key="1">
    <source>
        <dbReference type="ARBA" id="ARBA00023015"/>
    </source>
</evidence>
<name>A0A1T2XES2_9BACL</name>
<feature type="modified residue" description="4-aspartylphosphate" evidence="4">
    <location>
        <position position="55"/>
    </location>
</feature>
<dbReference type="GO" id="GO:0000160">
    <property type="term" value="P:phosphorelay signal transduction system"/>
    <property type="evidence" value="ECO:0007669"/>
    <property type="project" value="InterPro"/>
</dbReference>
<dbReference type="Gene3D" id="1.10.10.60">
    <property type="entry name" value="Homeodomain-like"/>
    <property type="match status" value="2"/>
</dbReference>
<dbReference type="PROSITE" id="PS50110">
    <property type="entry name" value="RESPONSE_REGULATORY"/>
    <property type="match status" value="1"/>
</dbReference>
<evidence type="ECO:0000313" key="8">
    <source>
        <dbReference type="Proteomes" id="UP000190188"/>
    </source>
</evidence>
<evidence type="ECO:0000256" key="3">
    <source>
        <dbReference type="ARBA" id="ARBA00023163"/>
    </source>
</evidence>
<dbReference type="SUPFAM" id="SSF46689">
    <property type="entry name" value="Homeodomain-like"/>
    <property type="match status" value="2"/>
</dbReference>
<dbReference type="RefSeq" id="WP_158081661.1">
    <property type="nucleotide sequence ID" value="NZ_MSZX01000004.1"/>
</dbReference>
<proteinExistence type="predicted"/>
<dbReference type="STRING" id="1324314.BVG16_10565"/>
<dbReference type="SUPFAM" id="SSF52172">
    <property type="entry name" value="CheY-like"/>
    <property type="match status" value="1"/>
</dbReference>
<dbReference type="Pfam" id="PF12833">
    <property type="entry name" value="HTH_18"/>
    <property type="match status" value="1"/>
</dbReference>
<evidence type="ECO:0000259" key="6">
    <source>
        <dbReference type="PROSITE" id="PS50110"/>
    </source>
</evidence>
<dbReference type="InterPro" id="IPR018062">
    <property type="entry name" value="HTH_AraC-typ_CS"/>
</dbReference>
<dbReference type="InterPro" id="IPR011006">
    <property type="entry name" value="CheY-like_superfamily"/>
</dbReference>
<dbReference type="InterPro" id="IPR018060">
    <property type="entry name" value="HTH_AraC"/>
</dbReference>
<evidence type="ECO:0000313" key="7">
    <source>
        <dbReference type="EMBL" id="OPA78325.1"/>
    </source>
</evidence>
<dbReference type="AlphaFoldDB" id="A0A1T2XES2"/>
<dbReference type="Gene3D" id="3.40.50.2300">
    <property type="match status" value="1"/>
</dbReference>
<dbReference type="PANTHER" id="PTHR43280:SF10">
    <property type="entry name" value="REGULATORY PROTEIN POCR"/>
    <property type="match status" value="1"/>
</dbReference>
<dbReference type="SMART" id="SM00448">
    <property type="entry name" value="REC"/>
    <property type="match status" value="1"/>
</dbReference>
<evidence type="ECO:0008006" key="9">
    <source>
        <dbReference type="Google" id="ProtNLM"/>
    </source>
</evidence>
<protein>
    <recommendedName>
        <fullName evidence="9">DNA-binding response regulator</fullName>
    </recommendedName>
</protein>
<accession>A0A1T2XES2</accession>
<evidence type="ECO:0000259" key="5">
    <source>
        <dbReference type="PROSITE" id="PS01124"/>
    </source>
</evidence>
<dbReference type="InterPro" id="IPR009057">
    <property type="entry name" value="Homeodomain-like_sf"/>
</dbReference>
<dbReference type="PANTHER" id="PTHR43280">
    <property type="entry name" value="ARAC-FAMILY TRANSCRIPTIONAL REGULATOR"/>
    <property type="match status" value="1"/>
</dbReference>
<keyword evidence="4" id="KW-0597">Phosphoprotein</keyword>
<dbReference type="PROSITE" id="PS00041">
    <property type="entry name" value="HTH_ARAC_FAMILY_1"/>
    <property type="match status" value="1"/>
</dbReference>
<feature type="domain" description="Response regulatory" evidence="6">
    <location>
        <begin position="3"/>
        <end position="120"/>
    </location>
</feature>
<gene>
    <name evidence="7" type="ORF">BVG16_10565</name>
</gene>
<keyword evidence="2" id="KW-0238">DNA-binding</keyword>
<dbReference type="Pfam" id="PF00072">
    <property type="entry name" value="Response_reg"/>
    <property type="match status" value="1"/>
</dbReference>
<comment type="caution">
    <text evidence="7">The sequence shown here is derived from an EMBL/GenBank/DDBJ whole genome shotgun (WGS) entry which is preliminary data.</text>
</comment>
<feature type="domain" description="HTH araC/xylS-type" evidence="5">
    <location>
        <begin position="447"/>
        <end position="545"/>
    </location>
</feature>
<dbReference type="Proteomes" id="UP000190188">
    <property type="component" value="Unassembled WGS sequence"/>
</dbReference>
<dbReference type="PROSITE" id="PS01124">
    <property type="entry name" value="HTH_ARAC_FAMILY_2"/>
    <property type="match status" value="1"/>
</dbReference>
<reference evidence="7 8" key="1">
    <citation type="submission" date="2017-01" db="EMBL/GenBank/DDBJ databases">
        <title>Genome analysis of Paenibacillus selenitrireducens ES3-24.</title>
        <authorList>
            <person name="Xu D."/>
            <person name="Yao R."/>
            <person name="Zheng S."/>
        </authorList>
    </citation>
    <scope>NUCLEOTIDE SEQUENCE [LARGE SCALE GENOMIC DNA]</scope>
    <source>
        <strain evidence="7 8">ES3-24</strain>
    </source>
</reference>
<evidence type="ECO:0000256" key="2">
    <source>
        <dbReference type="ARBA" id="ARBA00023125"/>
    </source>
</evidence>
<dbReference type="CDD" id="cd17536">
    <property type="entry name" value="REC_YesN-like"/>
    <property type="match status" value="1"/>
</dbReference>
<keyword evidence="8" id="KW-1185">Reference proteome</keyword>
<organism evidence="7 8">
    <name type="scientific">Paenibacillus selenitireducens</name>
    <dbReference type="NCBI Taxonomy" id="1324314"/>
    <lineage>
        <taxon>Bacteria</taxon>
        <taxon>Bacillati</taxon>
        <taxon>Bacillota</taxon>
        <taxon>Bacilli</taxon>
        <taxon>Bacillales</taxon>
        <taxon>Paenibacillaceae</taxon>
        <taxon>Paenibacillus</taxon>
    </lineage>
</organism>
<dbReference type="GO" id="GO:0003700">
    <property type="term" value="F:DNA-binding transcription factor activity"/>
    <property type="evidence" value="ECO:0007669"/>
    <property type="project" value="InterPro"/>
</dbReference>